<gene>
    <name evidence="2" type="ORF">RAE19_06770</name>
</gene>
<dbReference type="Pfam" id="PF13181">
    <property type="entry name" value="TPR_8"/>
    <property type="match status" value="1"/>
</dbReference>
<feature type="repeat" description="TPR" evidence="1">
    <location>
        <begin position="114"/>
        <end position="147"/>
    </location>
</feature>
<dbReference type="SUPFAM" id="SSF48452">
    <property type="entry name" value="TPR-like"/>
    <property type="match status" value="1"/>
</dbReference>
<comment type="caution">
    <text evidence="2">The sequence shown here is derived from an EMBL/GenBank/DDBJ whole genome shotgun (WGS) entry which is preliminary data.</text>
</comment>
<dbReference type="PANTHER" id="PTHR44523:SF1">
    <property type="entry name" value="TETRATRICOPEPTIDE REPEAT PROTEIN 13"/>
    <property type="match status" value="1"/>
</dbReference>
<accession>A0ABU3KKU3</accession>
<dbReference type="InterPro" id="IPR002201">
    <property type="entry name" value="Glyco_trans_9"/>
</dbReference>
<dbReference type="Gene3D" id="1.25.40.10">
    <property type="entry name" value="Tetratricopeptide repeat domain"/>
    <property type="match status" value="3"/>
</dbReference>
<proteinExistence type="predicted"/>
<sequence length="598" mass="65946">MSALQPAHAATVDTLLQTAVQHFAKADYVAADGALERLMARSPGHVEALHLRGLTQHRMGQNALALVLLESALRLQPDHAAVLSNTGLVLRALGRPQEALACYDRAVALQPDFAQAWGNRGNALRDTGESLLAVDSYRKALDLQPGYAHSWHGLGLAYHDLLRWQDAVAAFDRALQCQPDMAVACLDRGNALRELEAFPDALAAYERAIALRPAYAQAWSNRGVLLKRMGRMQEALQSYQQAIALQPDFLDALVNCSTLLKEMMDLDGSMAMNQRALSLDPECSGAHLNLAICHLLRGEFDKGFAHYEWRWKTEQLQSAVRHFTAPLWTGAQSLAGQTILLHAEQGLGDTVQFCRYAAQLKAMGARVLMEVQAPLLPLLHSLAGVDVWLRQGDALPPFDYHCPLLSFPRALQTGPESVPAQVPYLFADPELVAEWGRRLGPPRRQRVGLVWSGRPEHKNDHNRTMSLVQLAPLLAGPAEFHCLQKEFRAADLAWDPAAKGVHLWADSLHSFADTAALIMHMDWVIAVDTSVAHVAAALGKPVWLMLPYSPDWRWLLGRDDSPWYPGMRLFRQDASGDWTGVVARLSDALSRQVPASGP</sequence>
<dbReference type="Proteomes" id="UP001321700">
    <property type="component" value="Unassembled WGS sequence"/>
</dbReference>
<keyword evidence="1" id="KW-0802">TPR repeat</keyword>
<reference evidence="2 3" key="1">
    <citation type="submission" date="2023-08" db="EMBL/GenBank/DDBJ databases">
        <title>Rhodoferax potami sp. nov. and Rhodoferax mekongensis sp. nov., isolated from the Mekong River in Thailand.</title>
        <authorList>
            <person name="Kitikhun S."/>
            <person name="Charoenyingcharoen P."/>
            <person name="Siriarchawattana P."/>
            <person name="Likhitrattanapisal S."/>
            <person name="Nilsakha T."/>
            <person name="Chanpet A."/>
            <person name="Rattanawaree P."/>
            <person name="Ingsriswang S."/>
        </authorList>
    </citation>
    <scope>NUCLEOTIDE SEQUENCE [LARGE SCALE GENOMIC DNA]</scope>
    <source>
        <strain evidence="2 3">TBRC 17660</strain>
    </source>
</reference>
<dbReference type="Pfam" id="PF01075">
    <property type="entry name" value="Glyco_transf_9"/>
    <property type="match status" value="1"/>
</dbReference>
<feature type="repeat" description="TPR" evidence="1">
    <location>
        <begin position="148"/>
        <end position="181"/>
    </location>
</feature>
<dbReference type="PROSITE" id="PS50293">
    <property type="entry name" value="TPR_REGION"/>
    <property type="match status" value="1"/>
</dbReference>
<evidence type="ECO:0000313" key="2">
    <source>
        <dbReference type="EMBL" id="MDT7518411.1"/>
    </source>
</evidence>
<dbReference type="InterPro" id="IPR011990">
    <property type="entry name" value="TPR-like_helical_dom_sf"/>
</dbReference>
<feature type="repeat" description="TPR" evidence="1">
    <location>
        <begin position="216"/>
        <end position="249"/>
    </location>
</feature>
<dbReference type="Pfam" id="PF13432">
    <property type="entry name" value="TPR_16"/>
    <property type="match status" value="1"/>
</dbReference>
<name>A0ABU3KKU3_9BURK</name>
<dbReference type="EMBL" id="JAVBIK010000001">
    <property type="protein sequence ID" value="MDT7518411.1"/>
    <property type="molecule type" value="Genomic_DNA"/>
</dbReference>
<protein>
    <submittedName>
        <fullName evidence="2">Tetratricopeptide repeat-containing glycosyltransferase family protein</fullName>
    </submittedName>
</protein>
<dbReference type="Pfam" id="PF13414">
    <property type="entry name" value="TPR_11"/>
    <property type="match status" value="1"/>
</dbReference>
<organism evidence="2 3">
    <name type="scientific">Rhodoferax potami</name>
    <dbReference type="NCBI Taxonomy" id="3068338"/>
    <lineage>
        <taxon>Bacteria</taxon>
        <taxon>Pseudomonadati</taxon>
        <taxon>Pseudomonadota</taxon>
        <taxon>Betaproteobacteria</taxon>
        <taxon>Burkholderiales</taxon>
        <taxon>Comamonadaceae</taxon>
        <taxon>Rhodoferax</taxon>
    </lineage>
</organism>
<evidence type="ECO:0000256" key="1">
    <source>
        <dbReference type="PROSITE-ProRule" id="PRU00339"/>
    </source>
</evidence>
<dbReference type="SMART" id="SM00028">
    <property type="entry name" value="TPR"/>
    <property type="match status" value="8"/>
</dbReference>
<dbReference type="RefSeq" id="WP_313874170.1">
    <property type="nucleotide sequence ID" value="NZ_JAVBIK010000001.1"/>
</dbReference>
<dbReference type="Gene3D" id="3.40.50.2000">
    <property type="entry name" value="Glycogen Phosphorylase B"/>
    <property type="match status" value="1"/>
</dbReference>
<keyword evidence="3" id="KW-1185">Reference proteome</keyword>
<dbReference type="InterPro" id="IPR019734">
    <property type="entry name" value="TPR_rpt"/>
</dbReference>
<evidence type="ECO:0000313" key="3">
    <source>
        <dbReference type="Proteomes" id="UP001321700"/>
    </source>
</evidence>
<feature type="repeat" description="TPR" evidence="1">
    <location>
        <begin position="46"/>
        <end position="79"/>
    </location>
</feature>
<feature type="repeat" description="TPR" evidence="1">
    <location>
        <begin position="80"/>
        <end position="113"/>
    </location>
</feature>
<dbReference type="PANTHER" id="PTHR44523">
    <property type="entry name" value="TETRATRICOPEPTIDE REPEAT PROTEIN 13"/>
    <property type="match status" value="1"/>
</dbReference>
<feature type="repeat" description="TPR" evidence="1">
    <location>
        <begin position="182"/>
        <end position="215"/>
    </location>
</feature>
<dbReference type="SUPFAM" id="SSF53756">
    <property type="entry name" value="UDP-Glycosyltransferase/glycogen phosphorylase"/>
    <property type="match status" value="1"/>
</dbReference>
<dbReference type="PROSITE" id="PS50005">
    <property type="entry name" value="TPR"/>
    <property type="match status" value="6"/>
</dbReference>